<dbReference type="Gene3D" id="3.90.1140.10">
    <property type="entry name" value="Cyclic phosphodiesterase"/>
    <property type="match status" value="1"/>
</dbReference>
<dbReference type="HOGENOM" id="CLU_094015_1_0_5"/>
<evidence type="ECO:0000313" key="1">
    <source>
        <dbReference type="EMBL" id="BAM89728.1"/>
    </source>
</evidence>
<dbReference type="PATRIC" id="fig|1245469.3.peg.3812"/>
<accession>M4Z815</accession>
<dbReference type="STRING" id="1245469.S58_37350"/>
<dbReference type="SUPFAM" id="SSF55144">
    <property type="entry name" value="LigT-like"/>
    <property type="match status" value="1"/>
</dbReference>
<reference evidence="1 2" key="1">
    <citation type="journal article" date="2013" name="Appl. Environ. Microbiol.">
        <title>Genome analysis suggests that the soil oligotrophic bacterium Agromonas oligotrophica (Bradyrhizobium oligotrophicum) is a nitrogen-fixing symbiont of Aeschynomene indica.</title>
        <authorList>
            <person name="Okubo T."/>
            <person name="Fukushima S."/>
            <person name="Itakura M."/>
            <person name="Oshima K."/>
            <person name="Longtonglang A."/>
            <person name="Teaumroong N."/>
            <person name="Mitsui H."/>
            <person name="Hattori M."/>
            <person name="Hattori R."/>
            <person name="Hattori T."/>
            <person name="Minamisawa K."/>
        </authorList>
    </citation>
    <scope>NUCLEOTIDE SEQUENCE [LARGE SCALE GENOMIC DNA]</scope>
    <source>
        <strain evidence="1 2">S58</strain>
    </source>
</reference>
<dbReference type="OrthoDB" id="463286at2"/>
<dbReference type="EMBL" id="AP012603">
    <property type="protein sequence ID" value="BAM89728.1"/>
    <property type="molecule type" value="Genomic_DNA"/>
</dbReference>
<evidence type="ECO:0008006" key="3">
    <source>
        <dbReference type="Google" id="ProtNLM"/>
    </source>
</evidence>
<gene>
    <name evidence="1" type="ORF">S58_37350</name>
</gene>
<dbReference type="Pfam" id="PF13563">
    <property type="entry name" value="2_5_RNA_ligase2"/>
    <property type="match status" value="1"/>
</dbReference>
<organism evidence="1 2">
    <name type="scientific">Bradyrhizobium oligotrophicum S58</name>
    <dbReference type="NCBI Taxonomy" id="1245469"/>
    <lineage>
        <taxon>Bacteria</taxon>
        <taxon>Pseudomonadati</taxon>
        <taxon>Pseudomonadota</taxon>
        <taxon>Alphaproteobacteria</taxon>
        <taxon>Hyphomicrobiales</taxon>
        <taxon>Nitrobacteraceae</taxon>
        <taxon>Bradyrhizobium</taxon>
    </lineage>
</organism>
<name>M4Z815_9BRAD</name>
<dbReference type="eggNOG" id="COG1514">
    <property type="taxonomic scope" value="Bacteria"/>
</dbReference>
<dbReference type="InterPro" id="IPR009097">
    <property type="entry name" value="Cyclic_Pdiesterase"/>
</dbReference>
<evidence type="ECO:0000313" key="2">
    <source>
        <dbReference type="Proteomes" id="UP000011841"/>
    </source>
</evidence>
<dbReference type="KEGG" id="aol:S58_37350"/>
<keyword evidence="2" id="KW-1185">Reference proteome</keyword>
<sequence>MAIAINLRSDHASSGEIERLWDQVAVFEDSPSMRELGYRPHVTFAIYDAPEVDVETAWRVMRAAVQGDAALRIAFNRVRWFSHPHCVLWAEPEMNPTLSRWHASISAAIDPMLCRPHYRPSAWVPHCTLGTRISDDRRQDAMAFARAFVGRFHVVFDVIDCVVFPPVQIVAEQRLPKP</sequence>
<dbReference type="Proteomes" id="UP000011841">
    <property type="component" value="Chromosome"/>
</dbReference>
<proteinExistence type="predicted"/>
<dbReference type="AlphaFoldDB" id="M4Z815"/>
<protein>
    <recommendedName>
        <fullName evidence="3">Calmodulin-binding protein</fullName>
    </recommendedName>
</protein>